<feature type="non-terminal residue" evidence="3">
    <location>
        <position position="99"/>
    </location>
</feature>
<feature type="compositionally biased region" description="Basic and acidic residues" evidence="1">
    <location>
        <begin position="79"/>
        <end position="99"/>
    </location>
</feature>
<evidence type="ECO:0000313" key="4">
    <source>
        <dbReference type="Proteomes" id="UP000410492"/>
    </source>
</evidence>
<feature type="compositionally biased region" description="Basic and acidic residues" evidence="1">
    <location>
        <begin position="62"/>
        <end position="72"/>
    </location>
</feature>
<dbReference type="Proteomes" id="UP000410492">
    <property type="component" value="Unassembled WGS sequence"/>
</dbReference>
<gene>
    <name evidence="3" type="ORF">CALMAC_LOCUS8955</name>
</gene>
<evidence type="ECO:0000256" key="1">
    <source>
        <dbReference type="SAM" id="MobiDB-lite"/>
    </source>
</evidence>
<dbReference type="EMBL" id="CAACVG010007789">
    <property type="protein sequence ID" value="VEN47072.1"/>
    <property type="molecule type" value="Genomic_DNA"/>
</dbReference>
<protein>
    <submittedName>
        <fullName evidence="3">Uncharacterized protein</fullName>
    </submittedName>
</protein>
<dbReference type="OrthoDB" id="6365837at2759"/>
<keyword evidence="2" id="KW-0732">Signal</keyword>
<feature type="region of interest" description="Disordered" evidence="1">
    <location>
        <begin position="38"/>
        <end position="99"/>
    </location>
</feature>
<organism evidence="3 4">
    <name type="scientific">Callosobruchus maculatus</name>
    <name type="common">Southern cowpea weevil</name>
    <name type="synonym">Pulse bruchid</name>
    <dbReference type="NCBI Taxonomy" id="64391"/>
    <lineage>
        <taxon>Eukaryota</taxon>
        <taxon>Metazoa</taxon>
        <taxon>Ecdysozoa</taxon>
        <taxon>Arthropoda</taxon>
        <taxon>Hexapoda</taxon>
        <taxon>Insecta</taxon>
        <taxon>Pterygota</taxon>
        <taxon>Neoptera</taxon>
        <taxon>Endopterygota</taxon>
        <taxon>Coleoptera</taxon>
        <taxon>Polyphaga</taxon>
        <taxon>Cucujiformia</taxon>
        <taxon>Chrysomeloidea</taxon>
        <taxon>Chrysomelidae</taxon>
        <taxon>Bruchinae</taxon>
        <taxon>Bruchini</taxon>
        <taxon>Callosobruchus</taxon>
    </lineage>
</organism>
<feature type="signal peptide" evidence="2">
    <location>
        <begin position="1"/>
        <end position="20"/>
    </location>
</feature>
<dbReference type="AlphaFoldDB" id="A0A653CGN7"/>
<evidence type="ECO:0000313" key="3">
    <source>
        <dbReference type="EMBL" id="VEN47072.1"/>
    </source>
</evidence>
<accession>A0A653CGN7</accession>
<proteinExistence type="predicted"/>
<keyword evidence="4" id="KW-1185">Reference proteome</keyword>
<sequence>MMRRIASTTFCLAILTIAKCEPPSTNYGAPIAPPISSYGTPNYQANGQDHGDHGGGGGGGHGGHDYDGEPKAYEFGYQVKDEYTGTDYNRRESSDGNQV</sequence>
<evidence type="ECO:0000256" key="2">
    <source>
        <dbReference type="SAM" id="SignalP"/>
    </source>
</evidence>
<name>A0A653CGN7_CALMS</name>
<reference evidence="3 4" key="1">
    <citation type="submission" date="2019-01" db="EMBL/GenBank/DDBJ databases">
        <authorList>
            <person name="Sayadi A."/>
        </authorList>
    </citation>
    <scope>NUCLEOTIDE SEQUENCE [LARGE SCALE GENOMIC DNA]</scope>
</reference>
<feature type="chain" id="PRO_5024954111" evidence="2">
    <location>
        <begin position="21"/>
        <end position="99"/>
    </location>
</feature>